<dbReference type="EMBL" id="AGYR01000039">
    <property type="protein sequence ID" value="ENZ12497.1"/>
    <property type="molecule type" value="Genomic_DNA"/>
</dbReference>
<keyword evidence="1" id="KW-0812">Transmembrane</keyword>
<accession>A0A0E2H888</accession>
<keyword evidence="1" id="KW-0472">Membrane</keyword>
<evidence type="ECO:0000256" key="1">
    <source>
        <dbReference type="SAM" id="Phobius"/>
    </source>
</evidence>
<evidence type="ECO:0000313" key="2">
    <source>
        <dbReference type="EMBL" id="ENZ12497.1"/>
    </source>
</evidence>
<feature type="transmembrane region" description="Helical" evidence="1">
    <location>
        <begin position="12"/>
        <end position="32"/>
    </location>
</feature>
<dbReference type="RefSeq" id="WP_002592768.1">
    <property type="nucleotide sequence ID" value="NZ_KB850979.1"/>
</dbReference>
<evidence type="ECO:0000313" key="3">
    <source>
        <dbReference type="Proteomes" id="UP000013085"/>
    </source>
</evidence>
<gene>
    <name evidence="2" type="ORF">HMPREF1090_03628</name>
</gene>
<dbReference type="HOGENOM" id="CLU_147911_1_0_9"/>
<organism evidence="2 3">
    <name type="scientific">[Clostridium] clostridioforme 90A8</name>
    <dbReference type="NCBI Taxonomy" id="999408"/>
    <lineage>
        <taxon>Bacteria</taxon>
        <taxon>Bacillati</taxon>
        <taxon>Bacillota</taxon>
        <taxon>Clostridia</taxon>
        <taxon>Lachnospirales</taxon>
        <taxon>Lachnospiraceae</taxon>
        <taxon>Enterocloster</taxon>
    </lineage>
</organism>
<protein>
    <submittedName>
        <fullName evidence="2">Uncharacterized protein</fullName>
    </submittedName>
</protein>
<sequence length="101" mass="11746">MELFEYVKNSWPGWVCSAFVPVIAYLYSQVMASRNGVRALLRAEIIRVYNKYHDDLHYCPIYVKQSIEDVYKQYHALHGNGVGTKLYEEIMALPTEPEGEE</sequence>
<dbReference type="AlphaFoldDB" id="A0A0E2H888"/>
<dbReference type="PATRIC" id="fig|999408.3.peg.3889"/>
<dbReference type="Proteomes" id="UP000013085">
    <property type="component" value="Unassembled WGS sequence"/>
</dbReference>
<name>A0A0E2H888_9FIRM</name>
<reference evidence="2 3" key="1">
    <citation type="submission" date="2013-01" db="EMBL/GenBank/DDBJ databases">
        <title>The Genome Sequence of Clostridium clostridioforme 90A8.</title>
        <authorList>
            <consortium name="The Broad Institute Genome Sequencing Platform"/>
            <person name="Earl A."/>
            <person name="Ward D."/>
            <person name="Feldgarden M."/>
            <person name="Gevers D."/>
            <person name="Courvalin P."/>
            <person name="Lambert T."/>
            <person name="Walker B."/>
            <person name="Young S.K."/>
            <person name="Zeng Q."/>
            <person name="Gargeya S."/>
            <person name="Fitzgerald M."/>
            <person name="Haas B."/>
            <person name="Abouelleil A."/>
            <person name="Alvarado L."/>
            <person name="Arachchi H.M."/>
            <person name="Berlin A.M."/>
            <person name="Chapman S.B."/>
            <person name="Dewar J."/>
            <person name="Goldberg J."/>
            <person name="Griggs A."/>
            <person name="Gujja S."/>
            <person name="Hansen M."/>
            <person name="Howarth C."/>
            <person name="Imamovic A."/>
            <person name="Larimer J."/>
            <person name="McCowan C."/>
            <person name="Murphy C."/>
            <person name="Neiman D."/>
            <person name="Pearson M."/>
            <person name="Priest M."/>
            <person name="Roberts A."/>
            <person name="Saif S."/>
            <person name="Shea T."/>
            <person name="Sisk P."/>
            <person name="Sykes S."/>
            <person name="Wortman J."/>
            <person name="Nusbaum C."/>
            <person name="Birren B."/>
        </authorList>
    </citation>
    <scope>NUCLEOTIDE SEQUENCE [LARGE SCALE GENOMIC DNA]</scope>
    <source>
        <strain evidence="2 3">90A8</strain>
    </source>
</reference>
<comment type="caution">
    <text evidence="2">The sequence shown here is derived from an EMBL/GenBank/DDBJ whole genome shotgun (WGS) entry which is preliminary data.</text>
</comment>
<keyword evidence="1" id="KW-1133">Transmembrane helix</keyword>
<proteinExistence type="predicted"/>